<dbReference type="Pfam" id="PF01436">
    <property type="entry name" value="NHL"/>
    <property type="match status" value="1"/>
</dbReference>
<keyword evidence="5" id="KW-1185">Reference proteome</keyword>
<evidence type="ECO:0000313" key="5">
    <source>
        <dbReference type="Proteomes" id="UP000663873"/>
    </source>
</evidence>
<dbReference type="InterPro" id="IPR011042">
    <property type="entry name" value="6-blade_b-propeller_TolB-like"/>
</dbReference>
<gene>
    <name evidence="4" type="ORF">UJA718_LOCUS26883</name>
</gene>
<name>A0A820VZI3_9BILA</name>
<sequence>SPKGDTQGSVIIGEGKDGNGSNQFYHPMDIAFDRQGNLYISDCTNHRLQKFNRNKNNI</sequence>
<evidence type="ECO:0000256" key="3">
    <source>
        <dbReference type="SAM" id="MobiDB-lite"/>
    </source>
</evidence>
<dbReference type="SUPFAM" id="SSF63829">
    <property type="entry name" value="Calcium-dependent phosphotriesterase"/>
    <property type="match status" value="1"/>
</dbReference>
<dbReference type="Gene3D" id="2.120.10.30">
    <property type="entry name" value="TolB, C-terminal domain"/>
    <property type="match status" value="1"/>
</dbReference>
<evidence type="ECO:0000313" key="4">
    <source>
        <dbReference type="EMBL" id="CAF4509334.1"/>
    </source>
</evidence>
<protein>
    <recommendedName>
        <fullName evidence="6">6-bladed beta-propeller</fullName>
    </recommendedName>
</protein>
<dbReference type="AlphaFoldDB" id="A0A820VZI3"/>
<keyword evidence="1" id="KW-0677">Repeat</keyword>
<proteinExistence type="predicted"/>
<evidence type="ECO:0000256" key="1">
    <source>
        <dbReference type="ARBA" id="ARBA00022737"/>
    </source>
</evidence>
<dbReference type="EMBL" id="CAJOBP010007196">
    <property type="protein sequence ID" value="CAF4509334.1"/>
    <property type="molecule type" value="Genomic_DNA"/>
</dbReference>
<reference evidence="4" key="1">
    <citation type="submission" date="2021-02" db="EMBL/GenBank/DDBJ databases">
        <authorList>
            <person name="Nowell W R."/>
        </authorList>
    </citation>
    <scope>NUCLEOTIDE SEQUENCE</scope>
</reference>
<dbReference type="PROSITE" id="PS51125">
    <property type="entry name" value="NHL"/>
    <property type="match status" value="1"/>
</dbReference>
<evidence type="ECO:0000256" key="2">
    <source>
        <dbReference type="PROSITE-ProRule" id="PRU00504"/>
    </source>
</evidence>
<dbReference type="InterPro" id="IPR001258">
    <property type="entry name" value="NHL_repeat"/>
</dbReference>
<feature type="non-terminal residue" evidence="4">
    <location>
        <position position="1"/>
    </location>
</feature>
<feature type="repeat" description="NHL" evidence="2">
    <location>
        <begin position="13"/>
        <end position="54"/>
    </location>
</feature>
<comment type="caution">
    <text evidence="4">The sequence shown here is derived from an EMBL/GenBank/DDBJ whole genome shotgun (WGS) entry which is preliminary data.</text>
</comment>
<evidence type="ECO:0008006" key="6">
    <source>
        <dbReference type="Google" id="ProtNLM"/>
    </source>
</evidence>
<organism evidence="4 5">
    <name type="scientific">Rotaria socialis</name>
    <dbReference type="NCBI Taxonomy" id="392032"/>
    <lineage>
        <taxon>Eukaryota</taxon>
        <taxon>Metazoa</taxon>
        <taxon>Spiralia</taxon>
        <taxon>Gnathifera</taxon>
        <taxon>Rotifera</taxon>
        <taxon>Eurotatoria</taxon>
        <taxon>Bdelloidea</taxon>
        <taxon>Philodinida</taxon>
        <taxon>Philodinidae</taxon>
        <taxon>Rotaria</taxon>
    </lineage>
</organism>
<feature type="region of interest" description="Disordered" evidence="3">
    <location>
        <begin position="1"/>
        <end position="23"/>
    </location>
</feature>
<accession>A0A820VZI3</accession>
<dbReference type="Proteomes" id="UP000663873">
    <property type="component" value="Unassembled WGS sequence"/>
</dbReference>